<evidence type="ECO:0000313" key="2">
    <source>
        <dbReference type="EMBL" id="KAF6275195.1"/>
    </source>
</evidence>
<feature type="compositionally biased region" description="Low complexity" evidence="1">
    <location>
        <begin position="29"/>
        <end position="40"/>
    </location>
</feature>
<accession>A0A7J7RGU3</accession>
<comment type="caution">
    <text evidence="2">The sequence shown here is derived from an EMBL/GenBank/DDBJ whole genome shotgun (WGS) entry which is preliminary data.</text>
</comment>
<organism evidence="2 3">
    <name type="scientific">Pipistrellus kuhlii</name>
    <name type="common">Kuhl's pipistrelle</name>
    <dbReference type="NCBI Taxonomy" id="59472"/>
    <lineage>
        <taxon>Eukaryota</taxon>
        <taxon>Metazoa</taxon>
        <taxon>Chordata</taxon>
        <taxon>Craniata</taxon>
        <taxon>Vertebrata</taxon>
        <taxon>Euteleostomi</taxon>
        <taxon>Mammalia</taxon>
        <taxon>Eutheria</taxon>
        <taxon>Laurasiatheria</taxon>
        <taxon>Chiroptera</taxon>
        <taxon>Yangochiroptera</taxon>
        <taxon>Vespertilionidae</taxon>
        <taxon>Pipistrellus</taxon>
    </lineage>
</organism>
<reference evidence="2 3" key="1">
    <citation type="journal article" date="2020" name="Nature">
        <title>Six reference-quality genomes reveal evolution of bat adaptations.</title>
        <authorList>
            <person name="Jebb D."/>
            <person name="Huang Z."/>
            <person name="Pippel M."/>
            <person name="Hughes G.M."/>
            <person name="Lavrichenko K."/>
            <person name="Devanna P."/>
            <person name="Winkler S."/>
            <person name="Jermiin L.S."/>
            <person name="Skirmuntt E.C."/>
            <person name="Katzourakis A."/>
            <person name="Burkitt-Gray L."/>
            <person name="Ray D.A."/>
            <person name="Sullivan K.A.M."/>
            <person name="Roscito J.G."/>
            <person name="Kirilenko B.M."/>
            <person name="Davalos L.M."/>
            <person name="Corthals A.P."/>
            <person name="Power M.L."/>
            <person name="Jones G."/>
            <person name="Ransome R.D."/>
            <person name="Dechmann D.K.N."/>
            <person name="Locatelli A.G."/>
            <person name="Puechmaille S.J."/>
            <person name="Fedrigo O."/>
            <person name="Jarvis E.D."/>
            <person name="Hiller M."/>
            <person name="Vernes S.C."/>
            <person name="Myers E.W."/>
            <person name="Teeling E.C."/>
        </authorList>
    </citation>
    <scope>NUCLEOTIDE SEQUENCE [LARGE SCALE GENOMIC DNA]</scope>
    <source>
        <strain evidence="2">MPipKuh1</strain>
        <tissue evidence="2">Flight muscle</tissue>
    </source>
</reference>
<protein>
    <submittedName>
        <fullName evidence="2">Uncharacterized protein</fullName>
    </submittedName>
</protein>
<evidence type="ECO:0000256" key="1">
    <source>
        <dbReference type="SAM" id="MobiDB-lite"/>
    </source>
</evidence>
<sequence length="144" mass="14743">MSVLPRPCTGICNVAAWGNPRTTANGWGAEPPRAESAAEAQLPGPSSLHPCPSYGAPVPPRPTGRHLLPPVPPATAPQAAFWGGGERRAGSEVACGWVGTSEAGCGVMSAGTGRNTLLTRRLTRRTRCPSVTRPPPGVSSLGLC</sequence>
<dbReference type="EMBL" id="JACAGB010000075">
    <property type="protein sequence ID" value="KAF6275195.1"/>
    <property type="molecule type" value="Genomic_DNA"/>
</dbReference>
<feature type="region of interest" description="Disordered" evidence="1">
    <location>
        <begin position="23"/>
        <end position="77"/>
    </location>
</feature>
<name>A0A7J7RGU3_PIPKU</name>
<keyword evidence="3" id="KW-1185">Reference proteome</keyword>
<proteinExistence type="predicted"/>
<dbReference type="AlphaFoldDB" id="A0A7J7RGU3"/>
<dbReference type="Proteomes" id="UP000558488">
    <property type="component" value="Unassembled WGS sequence"/>
</dbReference>
<evidence type="ECO:0000313" key="3">
    <source>
        <dbReference type="Proteomes" id="UP000558488"/>
    </source>
</evidence>
<gene>
    <name evidence="2" type="ORF">mPipKuh1_010549</name>
</gene>